<dbReference type="EMBL" id="CM042051">
    <property type="protein sequence ID" value="KAI3727990.1"/>
    <property type="molecule type" value="Genomic_DNA"/>
</dbReference>
<protein>
    <submittedName>
        <fullName evidence="1">Uncharacterized protein</fullName>
    </submittedName>
</protein>
<evidence type="ECO:0000313" key="2">
    <source>
        <dbReference type="Proteomes" id="UP001055879"/>
    </source>
</evidence>
<dbReference type="Proteomes" id="UP001055879">
    <property type="component" value="Linkage Group LG05"/>
</dbReference>
<keyword evidence="2" id="KW-1185">Reference proteome</keyword>
<accession>A0ACB9C185</accession>
<reference evidence="2" key="1">
    <citation type="journal article" date="2022" name="Mol. Ecol. Resour.">
        <title>The genomes of chicory, endive, great burdock and yacon provide insights into Asteraceae palaeo-polyploidization history and plant inulin production.</title>
        <authorList>
            <person name="Fan W."/>
            <person name="Wang S."/>
            <person name="Wang H."/>
            <person name="Wang A."/>
            <person name="Jiang F."/>
            <person name="Liu H."/>
            <person name="Zhao H."/>
            <person name="Xu D."/>
            <person name="Zhang Y."/>
        </authorList>
    </citation>
    <scope>NUCLEOTIDE SEQUENCE [LARGE SCALE GENOMIC DNA]</scope>
    <source>
        <strain evidence="2">cv. Niubang</strain>
    </source>
</reference>
<proteinExistence type="predicted"/>
<organism evidence="1 2">
    <name type="scientific">Arctium lappa</name>
    <name type="common">Greater burdock</name>
    <name type="synonym">Lappa major</name>
    <dbReference type="NCBI Taxonomy" id="4217"/>
    <lineage>
        <taxon>Eukaryota</taxon>
        <taxon>Viridiplantae</taxon>
        <taxon>Streptophyta</taxon>
        <taxon>Embryophyta</taxon>
        <taxon>Tracheophyta</taxon>
        <taxon>Spermatophyta</taxon>
        <taxon>Magnoliopsida</taxon>
        <taxon>eudicotyledons</taxon>
        <taxon>Gunneridae</taxon>
        <taxon>Pentapetalae</taxon>
        <taxon>asterids</taxon>
        <taxon>campanulids</taxon>
        <taxon>Asterales</taxon>
        <taxon>Asteraceae</taxon>
        <taxon>Carduoideae</taxon>
        <taxon>Cardueae</taxon>
        <taxon>Arctiinae</taxon>
        <taxon>Arctium</taxon>
    </lineage>
</organism>
<reference evidence="1 2" key="2">
    <citation type="journal article" date="2022" name="Mol. Ecol. Resour.">
        <title>The genomes of chicory, endive, great burdock and yacon provide insights into Asteraceae paleo-polyploidization history and plant inulin production.</title>
        <authorList>
            <person name="Fan W."/>
            <person name="Wang S."/>
            <person name="Wang H."/>
            <person name="Wang A."/>
            <person name="Jiang F."/>
            <person name="Liu H."/>
            <person name="Zhao H."/>
            <person name="Xu D."/>
            <person name="Zhang Y."/>
        </authorList>
    </citation>
    <scope>NUCLEOTIDE SEQUENCE [LARGE SCALE GENOMIC DNA]</scope>
    <source>
        <strain evidence="2">cv. Niubang</strain>
    </source>
</reference>
<sequence length="103" mass="12443">MEPQTYLPFFFLFVVFPFLTDEHHPDPTSFLRNHFSFIPISTILIQVSLLDHIIIIIKYQSHFRYYPCELSKWFEGLERNKIDSYSFILGISRFPKLVERRGR</sequence>
<gene>
    <name evidence="1" type="ORF">L6452_16615</name>
</gene>
<comment type="caution">
    <text evidence="1">The sequence shown here is derived from an EMBL/GenBank/DDBJ whole genome shotgun (WGS) entry which is preliminary data.</text>
</comment>
<name>A0ACB9C185_ARCLA</name>
<evidence type="ECO:0000313" key="1">
    <source>
        <dbReference type="EMBL" id="KAI3727990.1"/>
    </source>
</evidence>